<dbReference type="InterPro" id="IPR036388">
    <property type="entry name" value="WH-like_DNA-bd_sf"/>
</dbReference>
<dbReference type="PATRIC" id="fig|540747.5.peg.6078"/>
<dbReference type="InterPro" id="IPR000847">
    <property type="entry name" value="LysR_HTH_N"/>
</dbReference>
<keyword evidence="9" id="KW-1185">Reference proteome</keyword>
<dbReference type="InterPro" id="IPR036390">
    <property type="entry name" value="WH_DNA-bd_sf"/>
</dbReference>
<keyword evidence="2" id="KW-0805">Transcription regulation</keyword>
<comment type="similarity">
    <text evidence="1">Belongs to the LysR transcriptional regulatory family.</text>
</comment>
<dbReference type="PROSITE" id="PS50931">
    <property type="entry name" value="HTH_LYSR"/>
    <property type="match status" value="1"/>
</dbReference>
<organism evidence="7 9">
    <name type="scientific">Roseovarius indicus</name>
    <dbReference type="NCBI Taxonomy" id="540747"/>
    <lineage>
        <taxon>Bacteria</taxon>
        <taxon>Pseudomonadati</taxon>
        <taxon>Pseudomonadota</taxon>
        <taxon>Alphaproteobacteria</taxon>
        <taxon>Rhodobacterales</taxon>
        <taxon>Roseobacteraceae</taxon>
        <taxon>Roseovarius</taxon>
    </lineage>
</organism>
<dbReference type="Proteomes" id="UP000325785">
    <property type="component" value="Chromosome"/>
</dbReference>
<evidence type="ECO:0000313" key="8">
    <source>
        <dbReference type="EMBL" id="QEW27755.1"/>
    </source>
</evidence>
<evidence type="ECO:0000256" key="5">
    <source>
        <dbReference type="ARBA" id="ARBA00023163"/>
    </source>
</evidence>
<evidence type="ECO:0000313" key="7">
    <source>
        <dbReference type="EMBL" id="KRS17138.1"/>
    </source>
</evidence>
<dbReference type="SUPFAM" id="SSF46785">
    <property type="entry name" value="Winged helix' DNA-binding domain"/>
    <property type="match status" value="1"/>
</dbReference>
<dbReference type="RefSeq" id="WP_074940420.1">
    <property type="nucleotide sequence ID" value="NZ_CP031598.1"/>
</dbReference>
<dbReference type="PRINTS" id="PR00039">
    <property type="entry name" value="HTHLYSR"/>
</dbReference>
<dbReference type="GO" id="GO:0003677">
    <property type="term" value="F:DNA binding"/>
    <property type="evidence" value="ECO:0007669"/>
    <property type="project" value="UniProtKB-KW"/>
</dbReference>
<reference evidence="7 9" key="1">
    <citation type="submission" date="2015-04" db="EMBL/GenBank/DDBJ databases">
        <title>The draft genome sequence of Roseovarius indicus B108T.</title>
        <authorList>
            <person name="Li G."/>
            <person name="Lai Q."/>
            <person name="Shao Z."/>
            <person name="Yan P."/>
        </authorList>
    </citation>
    <scope>NUCLEOTIDE SEQUENCE [LARGE SCALE GENOMIC DNA]</scope>
    <source>
        <strain evidence="7 9">B108</strain>
    </source>
</reference>
<proteinExistence type="inferred from homology"/>
<dbReference type="Gene3D" id="1.10.10.10">
    <property type="entry name" value="Winged helix-like DNA-binding domain superfamily/Winged helix DNA-binding domain"/>
    <property type="match status" value="1"/>
</dbReference>
<keyword evidence="4" id="KW-0010">Activator</keyword>
<protein>
    <submittedName>
        <fullName evidence="8">Cyn operon transcriptional activator</fullName>
    </submittedName>
</protein>
<dbReference type="AlphaFoldDB" id="A0A0T5P793"/>
<evidence type="ECO:0000256" key="3">
    <source>
        <dbReference type="ARBA" id="ARBA00023125"/>
    </source>
</evidence>
<reference evidence="8 10" key="2">
    <citation type="submission" date="2018-08" db="EMBL/GenBank/DDBJ databases">
        <title>Genetic Globetrotter - A new plasmid hitch-hiking vast phylogenetic and geographic distances.</title>
        <authorList>
            <person name="Vollmers J."/>
            <person name="Petersen J."/>
        </authorList>
    </citation>
    <scope>NUCLEOTIDE SEQUENCE [LARGE SCALE GENOMIC DNA]</scope>
    <source>
        <strain evidence="8 10">DSM 26383</strain>
    </source>
</reference>
<gene>
    <name evidence="8" type="primary">cynR_8</name>
    <name evidence="8" type="ORF">RIdsm_03575</name>
    <name evidence="7" type="ORF">XM52_14975</name>
</gene>
<name>A0A0T5P793_9RHOB</name>
<evidence type="ECO:0000256" key="1">
    <source>
        <dbReference type="ARBA" id="ARBA00009437"/>
    </source>
</evidence>
<feature type="domain" description="HTH lysR-type" evidence="6">
    <location>
        <begin position="1"/>
        <end position="58"/>
    </location>
</feature>
<evidence type="ECO:0000256" key="2">
    <source>
        <dbReference type="ARBA" id="ARBA00023015"/>
    </source>
</evidence>
<dbReference type="PANTHER" id="PTHR30293">
    <property type="entry name" value="TRANSCRIPTIONAL REGULATORY PROTEIN NAC-RELATED"/>
    <property type="match status" value="1"/>
</dbReference>
<keyword evidence="3" id="KW-0238">DNA-binding</keyword>
<dbReference type="SUPFAM" id="SSF53850">
    <property type="entry name" value="Periplasmic binding protein-like II"/>
    <property type="match status" value="1"/>
</dbReference>
<dbReference type="Proteomes" id="UP000051401">
    <property type="component" value="Unassembled WGS sequence"/>
</dbReference>
<dbReference type="FunFam" id="1.10.10.10:FF:000001">
    <property type="entry name" value="LysR family transcriptional regulator"/>
    <property type="match status" value="1"/>
</dbReference>
<dbReference type="InterPro" id="IPR005119">
    <property type="entry name" value="LysR_subst-bd"/>
</dbReference>
<sequence length="310" mass="34095">MDSRQLRYFRQIVAHGSMSSAARSLGVAQPSLSQLVRSLETTLGTELLVRSARGISPTEAGERLESYAVRIERLLDDARTDVANIGSSPAGRVAFGMPPSICMALSIPMAETLRLEQPEIQFCVTEAMSGHLREWVMNGEIDMAILYDNTGLGDCTSAFLLTEELWFYSAADDWPFDTPPGEPVDLRDVITTFLVLPSKRHGLRKFIDRVAQAESRKPLVTLEMDSLPQIKSLVARGSGYTIISPAAVIDLVEDGKLLGSPIRGPRLSRKIYLVRSAVNRITAACRATEECCREVVDDLVTRGIWQANLA</sequence>
<dbReference type="Pfam" id="PF03466">
    <property type="entry name" value="LysR_substrate"/>
    <property type="match status" value="1"/>
</dbReference>
<dbReference type="STRING" id="540747.SAMN04488031_10821"/>
<dbReference type="KEGG" id="rid:RIdsm_03575"/>
<evidence type="ECO:0000313" key="9">
    <source>
        <dbReference type="Proteomes" id="UP000051401"/>
    </source>
</evidence>
<evidence type="ECO:0000256" key="4">
    <source>
        <dbReference type="ARBA" id="ARBA00023159"/>
    </source>
</evidence>
<dbReference type="EMBL" id="LAXI01000009">
    <property type="protein sequence ID" value="KRS17138.1"/>
    <property type="molecule type" value="Genomic_DNA"/>
</dbReference>
<accession>A0A0T5P793</accession>
<dbReference type="GO" id="GO:2000142">
    <property type="term" value="P:regulation of DNA-templated transcription initiation"/>
    <property type="evidence" value="ECO:0007669"/>
    <property type="project" value="TreeGrafter"/>
</dbReference>
<keyword evidence="5" id="KW-0804">Transcription</keyword>
<dbReference type="PANTHER" id="PTHR30293:SF0">
    <property type="entry name" value="NITROGEN ASSIMILATION REGULATORY PROTEIN NAC"/>
    <property type="match status" value="1"/>
</dbReference>
<dbReference type="GO" id="GO:0003700">
    <property type="term" value="F:DNA-binding transcription factor activity"/>
    <property type="evidence" value="ECO:0007669"/>
    <property type="project" value="InterPro"/>
</dbReference>
<dbReference type="EMBL" id="CP031598">
    <property type="protein sequence ID" value="QEW27755.1"/>
    <property type="molecule type" value="Genomic_DNA"/>
</dbReference>
<evidence type="ECO:0000259" key="6">
    <source>
        <dbReference type="PROSITE" id="PS50931"/>
    </source>
</evidence>
<dbReference type="Pfam" id="PF00126">
    <property type="entry name" value="HTH_1"/>
    <property type="match status" value="1"/>
</dbReference>
<dbReference type="Gene3D" id="3.40.190.290">
    <property type="match status" value="1"/>
</dbReference>
<evidence type="ECO:0000313" key="10">
    <source>
        <dbReference type="Proteomes" id="UP000325785"/>
    </source>
</evidence>